<name>A0A926NXI4_9HYPH</name>
<dbReference type="EMBL" id="JABFCZ010000032">
    <property type="protein sequence ID" value="MBD1549207.1"/>
    <property type="molecule type" value="Genomic_DNA"/>
</dbReference>
<dbReference type="AlphaFoldDB" id="A0A926NXI4"/>
<dbReference type="Pfam" id="PF14247">
    <property type="entry name" value="DUF4344"/>
    <property type="match status" value="2"/>
</dbReference>
<reference evidence="1" key="1">
    <citation type="submission" date="2020-05" db="EMBL/GenBank/DDBJ databases">
        <title>Identification of trans-AT polyketide cluster in two marine bacteria, producers of a novel glutaramide-containing polyketide sesbanimide D and analogs.</title>
        <authorList>
            <person name="Kacar D."/>
            <person name="Rodriguez P."/>
            <person name="Canedo L."/>
            <person name="Gonzalez E."/>
            <person name="Galan B."/>
            <person name="De La Calle F."/>
            <person name="Garcia J.L."/>
        </authorList>
    </citation>
    <scope>NUCLEOTIDE SEQUENCE</scope>
    <source>
        <strain evidence="1">PHM038</strain>
    </source>
</reference>
<comment type="caution">
    <text evidence="1">The sequence shown here is derived from an EMBL/GenBank/DDBJ whole genome shotgun (WGS) entry which is preliminary data.</text>
</comment>
<protein>
    <submittedName>
        <fullName evidence="1">Uncharacterized protein</fullName>
    </submittedName>
</protein>
<evidence type="ECO:0000313" key="2">
    <source>
        <dbReference type="Proteomes" id="UP000598467"/>
    </source>
</evidence>
<sequence length="304" mass="33838">MVGRNYRNTCLFASSIEGGMTAFARMMRTIPLTVGIFATLVLSCLAAVVPARASSNLDLRLERLQTEDLEDLFAFVTGNVLFALYHEGGHMLVSELGLPVPDQEEDAVDNLATVTMLSVKDADMDLWLSNAMIGWFLIADGKVGDIPFYTEHNLDLQRAYRMLCLMAGTDEGSFGQLATDLGLPAERRAHCADVSQQAWQSWQTAIGSRLRNSDKPAGKISIYYRMVPQDLASMEIFLKESGLLELIAEDFDTLYTLPDKVTFTARPCGEENAYWDPDKRELTLCYELMAGFARIYLDQVAADK</sequence>
<evidence type="ECO:0000313" key="1">
    <source>
        <dbReference type="EMBL" id="MBD1549207.1"/>
    </source>
</evidence>
<dbReference type="Proteomes" id="UP000598467">
    <property type="component" value="Unassembled WGS sequence"/>
</dbReference>
<accession>A0A926NXI4</accession>
<dbReference type="RefSeq" id="WP_190293896.1">
    <property type="nucleotide sequence ID" value="NZ_JABFCZ010000032.1"/>
</dbReference>
<gene>
    <name evidence="1" type="ORF">HK439_23345</name>
</gene>
<dbReference type="InterPro" id="IPR025644">
    <property type="entry name" value="DUF4344"/>
</dbReference>
<proteinExistence type="predicted"/>
<organism evidence="1 2">
    <name type="scientific">Roseibium aggregatum</name>
    <dbReference type="NCBI Taxonomy" id="187304"/>
    <lineage>
        <taxon>Bacteria</taxon>
        <taxon>Pseudomonadati</taxon>
        <taxon>Pseudomonadota</taxon>
        <taxon>Alphaproteobacteria</taxon>
        <taxon>Hyphomicrobiales</taxon>
        <taxon>Stappiaceae</taxon>
        <taxon>Roseibium</taxon>
    </lineage>
</organism>